<feature type="region of interest" description="Disordered" evidence="12">
    <location>
        <begin position="128"/>
        <end position="164"/>
    </location>
</feature>
<evidence type="ECO:0000256" key="12">
    <source>
        <dbReference type="SAM" id="MobiDB-lite"/>
    </source>
</evidence>
<evidence type="ECO:0000256" key="9">
    <source>
        <dbReference type="ARBA" id="ARBA00023136"/>
    </source>
</evidence>
<dbReference type="GO" id="GO:0017003">
    <property type="term" value="P:protein-heme linkage"/>
    <property type="evidence" value="ECO:0007669"/>
    <property type="project" value="UniProtKB-UniRule"/>
</dbReference>
<feature type="binding site" description="covalent" evidence="10 11">
    <location>
        <position position="121"/>
    </location>
    <ligand>
        <name>heme</name>
        <dbReference type="ChEBI" id="CHEBI:30413"/>
    </ligand>
</feature>
<dbReference type="NCBIfam" id="NF009729">
    <property type="entry name" value="PRK13254.1-3"/>
    <property type="match status" value="1"/>
</dbReference>
<accession>A0AAU7X5J8</accession>
<keyword evidence="4 10" id="KW-0479">Metal-binding</keyword>
<feature type="transmembrane region" description="Helical" evidence="13">
    <location>
        <begin position="7"/>
        <end position="29"/>
    </location>
</feature>
<evidence type="ECO:0000256" key="10">
    <source>
        <dbReference type="HAMAP-Rule" id="MF_01959"/>
    </source>
</evidence>
<dbReference type="HAMAP" id="MF_01959">
    <property type="entry name" value="CcmE"/>
    <property type="match status" value="1"/>
</dbReference>
<keyword evidence="3 10" id="KW-0812">Transmembrane</keyword>
<dbReference type="InterPro" id="IPR036127">
    <property type="entry name" value="CcmE-like_sf"/>
</dbReference>
<dbReference type="PANTHER" id="PTHR34128:SF2">
    <property type="entry name" value="CYTOCHROME C-TYPE BIOGENESIS PROTEIN CCME HOMOLOG, MITOCHONDRIAL"/>
    <property type="match status" value="1"/>
</dbReference>
<dbReference type="NCBIfam" id="NF009727">
    <property type="entry name" value="PRK13254.1-1"/>
    <property type="match status" value="1"/>
</dbReference>
<organism evidence="14">
    <name type="scientific">Methyloraptor flagellatus</name>
    <dbReference type="NCBI Taxonomy" id="3162530"/>
    <lineage>
        <taxon>Bacteria</taxon>
        <taxon>Pseudomonadati</taxon>
        <taxon>Pseudomonadota</taxon>
        <taxon>Alphaproteobacteria</taxon>
        <taxon>Hyphomicrobiales</taxon>
        <taxon>Ancalomicrobiaceae</taxon>
        <taxon>Methyloraptor</taxon>
    </lineage>
</organism>
<sequence length="164" mass="17251">MTRKQRRLTLIGIAGLVIAVAAGLVLYALNDRITFFSSPSDVAAQKTPPGGRIRLGGLVKEGSVVKNGTTVRFEVTDMAASVPVTYTGLLPDLFREGQGVVTEGKIGADGLFHADSVLAKHDEKYMPKEVADSLKQSGHWKEGEAGGPPAPTQQAPAAPKTVTN</sequence>
<evidence type="ECO:0000256" key="1">
    <source>
        <dbReference type="ARBA" id="ARBA00004370"/>
    </source>
</evidence>
<dbReference type="GO" id="GO:0020037">
    <property type="term" value="F:heme binding"/>
    <property type="evidence" value="ECO:0007669"/>
    <property type="project" value="InterPro"/>
</dbReference>
<evidence type="ECO:0000313" key="14">
    <source>
        <dbReference type="EMBL" id="XBY42865.1"/>
    </source>
</evidence>
<feature type="topological domain" description="Extracellular" evidence="10">
    <location>
        <begin position="29"/>
        <end position="164"/>
    </location>
</feature>
<feature type="binding site" description="axial binding residue" evidence="10 11">
    <location>
        <position position="125"/>
    </location>
    <ligand>
        <name>heme</name>
        <dbReference type="ChEBI" id="CHEBI:30413"/>
    </ligand>
    <ligandPart>
        <name>Fe</name>
        <dbReference type="ChEBI" id="CHEBI:18248"/>
    </ligandPart>
</feature>
<dbReference type="NCBIfam" id="NF009731">
    <property type="entry name" value="PRK13254.1-5"/>
    <property type="match status" value="1"/>
</dbReference>
<keyword evidence="9 10" id="KW-0472">Membrane</keyword>
<evidence type="ECO:0000256" key="4">
    <source>
        <dbReference type="ARBA" id="ARBA00022723"/>
    </source>
</evidence>
<proteinExistence type="inferred from homology"/>
<gene>
    <name evidence="10 14" type="primary">ccmE</name>
    <name evidence="10" type="synonym">cycJ</name>
    <name evidence="14" type="ORF">ABS361_12135</name>
</gene>
<dbReference type="Gene3D" id="2.40.50.140">
    <property type="entry name" value="Nucleic acid-binding proteins"/>
    <property type="match status" value="1"/>
</dbReference>
<evidence type="ECO:0000256" key="2">
    <source>
        <dbReference type="ARBA" id="ARBA00022617"/>
    </source>
</evidence>
<dbReference type="GO" id="GO:0017004">
    <property type="term" value="P:cytochrome complex assembly"/>
    <property type="evidence" value="ECO:0007669"/>
    <property type="project" value="UniProtKB-KW"/>
</dbReference>
<dbReference type="KEGG" id="mflg:ABS361_12135"/>
<dbReference type="InterPro" id="IPR004329">
    <property type="entry name" value="CcmE"/>
</dbReference>
<feature type="compositionally biased region" description="Low complexity" evidence="12">
    <location>
        <begin position="152"/>
        <end position="164"/>
    </location>
</feature>
<keyword evidence="8 10" id="KW-0408">Iron</keyword>
<evidence type="ECO:0000256" key="6">
    <source>
        <dbReference type="ARBA" id="ARBA00022968"/>
    </source>
</evidence>
<feature type="topological domain" description="Cytoplasmic" evidence="10">
    <location>
        <begin position="1"/>
        <end position="7"/>
    </location>
</feature>
<reference evidence="14" key="1">
    <citation type="submission" date="2024-06" db="EMBL/GenBank/DDBJ databases">
        <title>Methylostella associata gen. nov., sp. nov., a novel Ancalomicrobiaceae-affiliated facultatively methylotrophic bacteria that feed on methanotrophs of the genus Methylococcus.</title>
        <authorList>
            <person name="Saltykova V."/>
            <person name="Danilova O.V."/>
            <person name="Oshkin I.Y."/>
            <person name="Belova S.E."/>
            <person name="Pimenov N.V."/>
            <person name="Dedysh S.N."/>
        </authorList>
    </citation>
    <scope>NUCLEOTIDE SEQUENCE</scope>
    <source>
        <strain evidence="14">S20</strain>
    </source>
</reference>
<keyword evidence="6 10" id="KW-0735">Signal-anchor</keyword>
<dbReference type="SUPFAM" id="SSF82093">
    <property type="entry name" value="Heme chaperone CcmE"/>
    <property type="match status" value="1"/>
</dbReference>
<dbReference type="AlphaFoldDB" id="A0AAU7X5J8"/>
<dbReference type="InterPro" id="IPR012340">
    <property type="entry name" value="NA-bd_OB-fold"/>
</dbReference>
<dbReference type="PANTHER" id="PTHR34128">
    <property type="entry name" value="CYTOCHROME C-TYPE BIOGENESIS PROTEIN CCME HOMOLOG, MITOCHONDRIAL"/>
    <property type="match status" value="1"/>
</dbReference>
<comment type="subcellular location">
    <subcellularLocation>
        <location evidence="10">Cell membrane</location>
        <topology evidence="10">Single-pass type II membrane protein</topology>
    </subcellularLocation>
    <subcellularLocation>
        <location evidence="1">Membrane</location>
    </subcellularLocation>
</comment>
<dbReference type="RefSeq" id="WP_407047966.1">
    <property type="nucleotide sequence ID" value="NZ_CP158568.1"/>
</dbReference>
<dbReference type="GO" id="GO:0005886">
    <property type="term" value="C:plasma membrane"/>
    <property type="evidence" value="ECO:0007669"/>
    <property type="project" value="UniProtKB-SubCell"/>
</dbReference>
<keyword evidence="7 10" id="KW-1133">Transmembrane helix</keyword>
<dbReference type="GO" id="GO:0046872">
    <property type="term" value="F:metal ion binding"/>
    <property type="evidence" value="ECO:0007669"/>
    <property type="project" value="UniProtKB-KW"/>
</dbReference>
<keyword evidence="10" id="KW-1003">Cell membrane</keyword>
<evidence type="ECO:0000256" key="11">
    <source>
        <dbReference type="PIRSR" id="PIRSR604329-50"/>
    </source>
</evidence>
<evidence type="ECO:0000256" key="5">
    <source>
        <dbReference type="ARBA" id="ARBA00022748"/>
    </source>
</evidence>
<evidence type="ECO:0000256" key="7">
    <source>
        <dbReference type="ARBA" id="ARBA00022989"/>
    </source>
</evidence>
<dbReference type="EMBL" id="CP158568">
    <property type="protein sequence ID" value="XBY42865.1"/>
    <property type="molecule type" value="Genomic_DNA"/>
</dbReference>
<name>A0AAU7X5J8_9HYPH</name>
<comment type="similarity">
    <text evidence="10">Belongs to the CcmE/CycJ family.</text>
</comment>
<dbReference type="Pfam" id="PF03100">
    <property type="entry name" value="CcmE"/>
    <property type="match status" value="1"/>
</dbReference>
<keyword evidence="2 10" id="KW-0349">Heme</keyword>
<comment type="function">
    <text evidence="10">Heme chaperone required for the biogenesis of c-type cytochromes. Transiently binds heme delivered by CcmC and transfers the heme to apo-cytochromes in a process facilitated by CcmF and CcmH.</text>
</comment>
<protein>
    <recommendedName>
        <fullName evidence="10">Cytochrome c-type biogenesis protein CcmE</fullName>
    </recommendedName>
    <alternativeName>
        <fullName evidence="10">Cytochrome c maturation protein E</fullName>
    </alternativeName>
    <alternativeName>
        <fullName evidence="10">Heme chaperone CcmE</fullName>
    </alternativeName>
</protein>
<keyword evidence="5 10" id="KW-0201">Cytochrome c-type biogenesis</keyword>
<evidence type="ECO:0000256" key="3">
    <source>
        <dbReference type="ARBA" id="ARBA00022692"/>
    </source>
</evidence>
<evidence type="ECO:0000256" key="13">
    <source>
        <dbReference type="SAM" id="Phobius"/>
    </source>
</evidence>
<evidence type="ECO:0000256" key="8">
    <source>
        <dbReference type="ARBA" id="ARBA00023004"/>
    </source>
</evidence>